<reference evidence="2 3" key="1">
    <citation type="journal article" date="2018" name="Arch. Microbiol.">
        <title>New insights into the metabolic potential of the phototrophic purple bacterium Rhodopila globiformis DSM 161(T) from its draft genome sequence and evidence for a vanadium-dependent nitrogenase.</title>
        <authorList>
            <person name="Imhoff J.F."/>
            <person name="Rahn T."/>
            <person name="Kunzel S."/>
            <person name="Neulinger S.C."/>
        </authorList>
    </citation>
    <scope>NUCLEOTIDE SEQUENCE [LARGE SCALE GENOMIC DNA]</scope>
    <source>
        <strain evidence="2 3">DSM 161</strain>
    </source>
</reference>
<dbReference type="CDD" id="cd07344">
    <property type="entry name" value="M48_yhfN_like"/>
    <property type="match status" value="1"/>
</dbReference>
<feature type="domain" description="YgjP-like metallopeptidase" evidence="1">
    <location>
        <begin position="27"/>
        <end position="224"/>
    </location>
</feature>
<dbReference type="Proteomes" id="UP000239724">
    <property type="component" value="Unassembled WGS sequence"/>
</dbReference>
<evidence type="ECO:0000259" key="1">
    <source>
        <dbReference type="Pfam" id="PF01863"/>
    </source>
</evidence>
<dbReference type="InterPro" id="IPR053136">
    <property type="entry name" value="UTP_pyrophosphatase-like"/>
</dbReference>
<evidence type="ECO:0000313" key="3">
    <source>
        <dbReference type="Proteomes" id="UP000239724"/>
    </source>
</evidence>
<dbReference type="InterPro" id="IPR002725">
    <property type="entry name" value="YgjP-like_metallopeptidase"/>
</dbReference>
<comment type="caution">
    <text evidence="2">The sequence shown here is derived from an EMBL/GenBank/DDBJ whole genome shotgun (WGS) entry which is preliminary data.</text>
</comment>
<keyword evidence="3" id="KW-1185">Reference proteome</keyword>
<proteinExistence type="predicted"/>
<dbReference type="AlphaFoldDB" id="A0A2S6NL23"/>
<dbReference type="PANTHER" id="PTHR30399">
    <property type="entry name" value="UNCHARACTERIZED PROTEIN YGJP"/>
    <property type="match status" value="1"/>
</dbReference>
<dbReference type="Pfam" id="PF01863">
    <property type="entry name" value="YgjP-like"/>
    <property type="match status" value="1"/>
</dbReference>
<organism evidence="2 3">
    <name type="scientific">Rhodopila globiformis</name>
    <name type="common">Rhodopseudomonas globiformis</name>
    <dbReference type="NCBI Taxonomy" id="1071"/>
    <lineage>
        <taxon>Bacteria</taxon>
        <taxon>Pseudomonadati</taxon>
        <taxon>Pseudomonadota</taxon>
        <taxon>Alphaproteobacteria</taxon>
        <taxon>Acetobacterales</taxon>
        <taxon>Acetobacteraceae</taxon>
        <taxon>Rhodopila</taxon>
    </lineage>
</organism>
<name>A0A2S6NL23_RHOGL</name>
<protein>
    <submittedName>
        <fullName evidence="2">Zinc metallopeptidase</fullName>
    </submittedName>
</protein>
<accession>A0A2S6NL23</accession>
<dbReference type="PANTHER" id="PTHR30399:SF1">
    <property type="entry name" value="UTP PYROPHOSPHATASE"/>
    <property type="match status" value="1"/>
</dbReference>
<dbReference type="EMBL" id="NHRY01000065">
    <property type="protein sequence ID" value="PPQ35913.1"/>
    <property type="molecule type" value="Genomic_DNA"/>
</dbReference>
<sequence>MDEFPPETLALPSGPARVEWRRSARARRVSLRIDPTGGVVIVTLPLRASRKAGMALLMGHADWVANRLAALPDVVQFVDGAVVPIGGEPHRIRHAPAARAGTCLRDRELHVSGAAEFLSRRVRDFLRQEARRRLTALVMAKAGTIGILPSRLTLKDTKSRWGSCAPDRSLALSWRLVMAPPFVQDYVVAHEVAHLRHMNHGPQFWALVDELTPHAKAAIPWLKAEGARLLRIG</sequence>
<dbReference type="Gene3D" id="3.30.2010.10">
    <property type="entry name" value="Metalloproteases ('zincins'), catalytic domain"/>
    <property type="match status" value="1"/>
</dbReference>
<evidence type="ECO:0000313" key="2">
    <source>
        <dbReference type="EMBL" id="PPQ35913.1"/>
    </source>
</evidence>
<dbReference type="OrthoDB" id="9795402at2"/>
<gene>
    <name evidence="2" type="ORF">CCS01_06315</name>
</gene>